<dbReference type="AlphaFoldDB" id="A0A7J5E5B6"/>
<gene>
    <name evidence="2" type="ORF">F9L07_16385</name>
</gene>
<evidence type="ECO:0000313" key="2">
    <source>
        <dbReference type="EMBL" id="KAB2813247.1"/>
    </source>
</evidence>
<reference evidence="2 3" key="1">
    <citation type="submission" date="2019-09" db="EMBL/GenBank/DDBJ databases">
        <title>Pimelobacter sp. isolated from Paulinella.</title>
        <authorList>
            <person name="Jeong S.E."/>
        </authorList>
    </citation>
    <scope>NUCLEOTIDE SEQUENCE [LARGE SCALE GENOMIC DNA]</scope>
    <source>
        <strain evidence="2 3">Pch-N</strain>
    </source>
</reference>
<feature type="chain" id="PRO_5029875480" description="Secreted protein" evidence="1">
    <location>
        <begin position="28"/>
        <end position="239"/>
    </location>
</feature>
<feature type="signal peptide" evidence="1">
    <location>
        <begin position="1"/>
        <end position="27"/>
    </location>
</feature>
<dbReference type="RefSeq" id="WP_151580547.1">
    <property type="nucleotide sequence ID" value="NZ_WBVM01000001.1"/>
</dbReference>
<name>A0A7J5E5B6_NOCSI</name>
<comment type="caution">
    <text evidence="2">The sequence shown here is derived from an EMBL/GenBank/DDBJ whole genome shotgun (WGS) entry which is preliminary data.</text>
</comment>
<sequence length="239" mass="23268">MKLPRTLLTLGAVTATLLSSTVTSAKAATTYTPSGGPAVGLVNQSTVTLTDAVTGDLHTCATFTLSGTVSSPGTSRGYAAATGSGGPPTASLGTVDAGGTGGCWNSTMGAFTVTALGTARLALTGDAVGGVYPAKVDGLKLHLDMANCKILLGGPADTSSSAGGTGWVSGTFEPATQRFVADPASAGLVIATPPTGSVCGLLGYAEDDPFTIEGATVGAPAVWRNLPPTGSSGLLVAHP</sequence>
<keyword evidence="1" id="KW-0732">Signal</keyword>
<protein>
    <recommendedName>
        <fullName evidence="4">Secreted protein</fullName>
    </recommendedName>
</protein>
<evidence type="ECO:0000313" key="3">
    <source>
        <dbReference type="Proteomes" id="UP000449906"/>
    </source>
</evidence>
<proteinExistence type="predicted"/>
<dbReference type="Proteomes" id="UP000449906">
    <property type="component" value="Unassembled WGS sequence"/>
</dbReference>
<evidence type="ECO:0000256" key="1">
    <source>
        <dbReference type="SAM" id="SignalP"/>
    </source>
</evidence>
<evidence type="ECO:0008006" key="4">
    <source>
        <dbReference type="Google" id="ProtNLM"/>
    </source>
</evidence>
<organism evidence="2 3">
    <name type="scientific">Nocardioides simplex</name>
    <name type="common">Arthrobacter simplex</name>
    <dbReference type="NCBI Taxonomy" id="2045"/>
    <lineage>
        <taxon>Bacteria</taxon>
        <taxon>Bacillati</taxon>
        <taxon>Actinomycetota</taxon>
        <taxon>Actinomycetes</taxon>
        <taxon>Propionibacteriales</taxon>
        <taxon>Nocardioidaceae</taxon>
        <taxon>Pimelobacter</taxon>
    </lineage>
</organism>
<dbReference type="EMBL" id="WBVM01000001">
    <property type="protein sequence ID" value="KAB2813247.1"/>
    <property type="molecule type" value="Genomic_DNA"/>
</dbReference>
<accession>A0A7J5E5B6</accession>